<dbReference type="GO" id="GO:0005829">
    <property type="term" value="C:cytosol"/>
    <property type="evidence" value="ECO:0007669"/>
    <property type="project" value="TreeGrafter"/>
</dbReference>
<evidence type="ECO:0000259" key="4">
    <source>
        <dbReference type="Pfam" id="PF02826"/>
    </source>
</evidence>
<keyword evidence="2" id="KW-0560">Oxidoreductase</keyword>
<dbReference type="InterPro" id="IPR050223">
    <property type="entry name" value="D-isomer_2-hydroxyacid_DH"/>
</dbReference>
<evidence type="ECO:0008006" key="7">
    <source>
        <dbReference type="Google" id="ProtNLM"/>
    </source>
</evidence>
<organism evidence="5 6">
    <name type="scientific">Colocasia esculenta</name>
    <name type="common">Wild taro</name>
    <name type="synonym">Arum esculentum</name>
    <dbReference type="NCBI Taxonomy" id="4460"/>
    <lineage>
        <taxon>Eukaryota</taxon>
        <taxon>Viridiplantae</taxon>
        <taxon>Streptophyta</taxon>
        <taxon>Embryophyta</taxon>
        <taxon>Tracheophyta</taxon>
        <taxon>Spermatophyta</taxon>
        <taxon>Magnoliopsida</taxon>
        <taxon>Liliopsida</taxon>
        <taxon>Araceae</taxon>
        <taxon>Aroideae</taxon>
        <taxon>Colocasieae</taxon>
        <taxon>Colocasia</taxon>
    </lineage>
</organism>
<evidence type="ECO:0000313" key="5">
    <source>
        <dbReference type="EMBL" id="MQM09066.1"/>
    </source>
</evidence>
<dbReference type="OrthoDB" id="9991913at2759"/>
<dbReference type="InterPro" id="IPR036291">
    <property type="entry name" value="NAD(P)-bd_dom_sf"/>
</dbReference>
<name>A0A843WN37_COLES</name>
<evidence type="ECO:0000256" key="1">
    <source>
        <dbReference type="ARBA" id="ARBA00005854"/>
    </source>
</evidence>
<dbReference type="PANTHER" id="PTHR10996">
    <property type="entry name" value="2-HYDROXYACID DEHYDROGENASE-RELATED"/>
    <property type="match status" value="1"/>
</dbReference>
<dbReference type="SUPFAM" id="SSF51735">
    <property type="entry name" value="NAD(P)-binding Rossmann-fold domains"/>
    <property type="match status" value="1"/>
</dbReference>
<dbReference type="GO" id="GO:0030267">
    <property type="term" value="F:glyoxylate reductase (NADPH) activity"/>
    <property type="evidence" value="ECO:0007669"/>
    <property type="project" value="TreeGrafter"/>
</dbReference>
<dbReference type="InterPro" id="IPR006140">
    <property type="entry name" value="D-isomer_DH_NAD-bd"/>
</dbReference>
<accession>A0A843WN37</accession>
<evidence type="ECO:0000256" key="2">
    <source>
        <dbReference type="ARBA" id="ARBA00023002"/>
    </source>
</evidence>
<dbReference type="Pfam" id="PF00389">
    <property type="entry name" value="2-Hacid_dh"/>
    <property type="match status" value="1"/>
</dbReference>
<dbReference type="AlphaFoldDB" id="A0A843WN37"/>
<proteinExistence type="inferred from homology"/>
<comment type="similarity">
    <text evidence="1">Belongs to the D-isomer specific 2-hydroxyacid dehydrogenase family.</text>
</comment>
<dbReference type="GO" id="GO:0051287">
    <property type="term" value="F:NAD binding"/>
    <property type="evidence" value="ECO:0007669"/>
    <property type="project" value="InterPro"/>
</dbReference>
<dbReference type="Gene3D" id="3.40.50.720">
    <property type="entry name" value="NAD(P)-binding Rossmann-like Domain"/>
    <property type="match status" value="2"/>
</dbReference>
<dbReference type="PANTHER" id="PTHR10996:SF257">
    <property type="entry name" value="GLYOXYLATE REDUCTASE 1"/>
    <property type="match status" value="1"/>
</dbReference>
<dbReference type="SUPFAM" id="SSF52283">
    <property type="entry name" value="Formate/glycerate dehydrogenase catalytic domain-like"/>
    <property type="match status" value="1"/>
</dbReference>
<dbReference type="InterPro" id="IPR006139">
    <property type="entry name" value="D-isomer_2_OHA_DH_cat_dom"/>
</dbReference>
<feature type="domain" description="D-isomer specific 2-hydroxyacid dehydrogenase NAD-binding" evidence="4">
    <location>
        <begin position="283"/>
        <end position="480"/>
    </location>
</feature>
<reference evidence="5" key="1">
    <citation type="submission" date="2017-07" db="EMBL/GenBank/DDBJ databases">
        <title>Taro Niue Genome Assembly and Annotation.</title>
        <authorList>
            <person name="Atibalentja N."/>
            <person name="Keating K."/>
            <person name="Fields C.J."/>
        </authorList>
    </citation>
    <scope>NUCLEOTIDE SEQUENCE</scope>
    <source>
        <strain evidence="5">Niue_2</strain>
        <tissue evidence="5">Leaf</tissue>
    </source>
</reference>
<feature type="domain" description="D-isomer specific 2-hydroxyacid dehydrogenase catalytic" evidence="3">
    <location>
        <begin position="205"/>
        <end position="502"/>
    </location>
</feature>
<gene>
    <name evidence="5" type="ORF">Taro_041930</name>
</gene>
<protein>
    <recommendedName>
        <fullName evidence="7">Glycerate dehydrogenase</fullName>
    </recommendedName>
</protein>
<sequence>MIGGILRLATRAGLVGKAILASPLPLISLPSAPGTSGPDGRAPHLLCSIDHTLSTSLSPPPLLFHDSPPALPTPIDSHCPPCIVSGTLGKKTKKKRTAFVDKANTFAPGLQALVFTAKKPWLSSQSSSPARHFASATAMAKPISLEVWNPSGKHRVVSTKPMPGTRWIRLLTEQDCRVEARHLWIIFSSPLFAQICTEKKTILSVDDILSLIGDRCDGVIGQLTEDWGEVLFSALKRAGGTAFSNMAVGYNNVDVNAASKYGVAVGNTPGVLTETTAELAASLSLAAARRIAEADQFMRAGLYDGWLPNLFVGNLLKGQTVGVIGAGRIGSAYARMMVEAYGQFLKANGEQPVTWKRAATMEDVLREADVISLHPILDKTTYHLINKERLAIMKKEAILVNASRGPVIDEAALVEHLKVNPMFRVGLDVFEVLFSAWDAKFYEASESNLPMLIICCRQDEPFMKPGLAEQKNAVVVPHIASASKWTREGMATLAALNVLVYLFQKCKLMLYIMAEGHVIYGLRWVLAPGEADISAYKVCVVQYMCEANQCTRCQCRTDLPSCWSISF</sequence>
<keyword evidence="6" id="KW-1185">Reference proteome</keyword>
<evidence type="ECO:0000259" key="3">
    <source>
        <dbReference type="Pfam" id="PF00389"/>
    </source>
</evidence>
<comment type="caution">
    <text evidence="5">The sequence shown here is derived from an EMBL/GenBank/DDBJ whole genome shotgun (WGS) entry which is preliminary data.</text>
</comment>
<dbReference type="EMBL" id="NMUH01004281">
    <property type="protein sequence ID" value="MQM09066.1"/>
    <property type="molecule type" value="Genomic_DNA"/>
</dbReference>
<dbReference type="GO" id="GO:0008465">
    <property type="term" value="F:hydroxypyruvate reductase (NADH) activity"/>
    <property type="evidence" value="ECO:0007669"/>
    <property type="project" value="TreeGrafter"/>
</dbReference>
<dbReference type="Proteomes" id="UP000652761">
    <property type="component" value="Unassembled WGS sequence"/>
</dbReference>
<dbReference type="Pfam" id="PF02826">
    <property type="entry name" value="2-Hacid_dh_C"/>
    <property type="match status" value="1"/>
</dbReference>
<evidence type="ECO:0000313" key="6">
    <source>
        <dbReference type="Proteomes" id="UP000652761"/>
    </source>
</evidence>